<evidence type="ECO:0000256" key="3">
    <source>
        <dbReference type="RuleBase" id="RU362028"/>
    </source>
</evidence>
<evidence type="ECO:0000313" key="5">
    <source>
        <dbReference type="EMBL" id="MEQ2360099.1"/>
    </source>
</evidence>
<gene>
    <name evidence="5" type="ORF">WMO75_17570</name>
</gene>
<dbReference type="NCBIfam" id="TIGR00005">
    <property type="entry name" value="rluA_subfam"/>
    <property type="match status" value="1"/>
</dbReference>
<sequence>MEKYISFTVPSDSAISTVGQVLRAQGHLTKKQISRAKFLPDGIQKNGIRCRITEFVLPGDEIQVCLETAETASEQLVSGDFSSLEILYEDQDILAVNKPAGMLTHPSGAHYADTLSNLIAAYFQNKKASVRVRPIGRLDKETSGIILFAKNQVAAQRLQAQREEHVFRKEYLAVVAGYLPEDPADLWHTISFPVKKVSDHPLRMQAVPAPDDNCSTDASLLPAVTHYCTLYSTANWSLVSLRLNTGRTHQIRVHMKALGHPLLGDTLYYEQKLDNFSVQPSFARTALHAWKVYFWQPFEGNEIRLTGTLPEDFRAIIPYLPF</sequence>
<dbReference type="Proteomes" id="UP001446032">
    <property type="component" value="Unassembled WGS sequence"/>
</dbReference>
<dbReference type="SUPFAM" id="SSF55120">
    <property type="entry name" value="Pseudouridine synthase"/>
    <property type="match status" value="1"/>
</dbReference>
<feature type="domain" description="Pseudouridine synthase RsuA/RluA-like" evidence="4">
    <location>
        <begin position="93"/>
        <end position="256"/>
    </location>
</feature>
<name>A0ABV1API8_9FIRM</name>
<dbReference type="PANTHER" id="PTHR21600">
    <property type="entry name" value="MITOCHONDRIAL RNA PSEUDOURIDINE SYNTHASE"/>
    <property type="match status" value="1"/>
</dbReference>
<dbReference type="EC" id="5.4.99.-" evidence="3"/>
<accession>A0ABV1API8</accession>
<comment type="catalytic activity">
    <reaction evidence="1 3">
        <text>a uridine in RNA = a pseudouridine in RNA</text>
        <dbReference type="Rhea" id="RHEA:48348"/>
        <dbReference type="Rhea" id="RHEA-COMP:12068"/>
        <dbReference type="Rhea" id="RHEA-COMP:12069"/>
        <dbReference type="ChEBI" id="CHEBI:65314"/>
        <dbReference type="ChEBI" id="CHEBI:65315"/>
    </reaction>
</comment>
<dbReference type="InterPro" id="IPR006225">
    <property type="entry name" value="PsdUridine_synth_RluC/D"/>
</dbReference>
<comment type="similarity">
    <text evidence="2 3">Belongs to the pseudouridine synthase RluA family.</text>
</comment>
<evidence type="ECO:0000313" key="6">
    <source>
        <dbReference type="Proteomes" id="UP001446032"/>
    </source>
</evidence>
<evidence type="ECO:0000256" key="1">
    <source>
        <dbReference type="ARBA" id="ARBA00000073"/>
    </source>
</evidence>
<evidence type="ECO:0000259" key="4">
    <source>
        <dbReference type="Pfam" id="PF00849"/>
    </source>
</evidence>
<dbReference type="InterPro" id="IPR006145">
    <property type="entry name" value="PsdUridine_synth_RsuA/RluA"/>
</dbReference>
<dbReference type="EMBL" id="JBBMEI010000099">
    <property type="protein sequence ID" value="MEQ2360099.1"/>
    <property type="molecule type" value="Genomic_DNA"/>
</dbReference>
<dbReference type="InterPro" id="IPR050188">
    <property type="entry name" value="RluA_PseudoU_synthase"/>
</dbReference>
<proteinExistence type="inferred from homology"/>
<dbReference type="PANTHER" id="PTHR21600:SF87">
    <property type="entry name" value="RNA PSEUDOURIDYLATE SYNTHASE DOMAIN-CONTAINING PROTEIN 1"/>
    <property type="match status" value="1"/>
</dbReference>
<keyword evidence="6" id="KW-1185">Reference proteome</keyword>
<dbReference type="RefSeq" id="WP_349078625.1">
    <property type="nucleotide sequence ID" value="NZ_JBBMEI010000099.1"/>
</dbReference>
<organism evidence="5 6">
    <name type="scientific">Blautia intestinihominis</name>
    <dbReference type="NCBI Taxonomy" id="3133152"/>
    <lineage>
        <taxon>Bacteria</taxon>
        <taxon>Bacillati</taxon>
        <taxon>Bacillota</taxon>
        <taxon>Clostridia</taxon>
        <taxon>Lachnospirales</taxon>
        <taxon>Lachnospiraceae</taxon>
        <taxon>Blautia</taxon>
    </lineage>
</organism>
<comment type="caution">
    <text evidence="5">The sequence shown here is derived from an EMBL/GenBank/DDBJ whole genome shotgun (WGS) entry which is preliminary data.</text>
</comment>
<dbReference type="Gene3D" id="3.30.2350.10">
    <property type="entry name" value="Pseudouridine synthase"/>
    <property type="match status" value="1"/>
</dbReference>
<dbReference type="CDD" id="cd02869">
    <property type="entry name" value="PseudoU_synth_RluA_like"/>
    <property type="match status" value="1"/>
</dbReference>
<dbReference type="Pfam" id="PF00849">
    <property type="entry name" value="PseudoU_synth_2"/>
    <property type="match status" value="1"/>
</dbReference>
<reference evidence="5 6" key="1">
    <citation type="submission" date="2024-03" db="EMBL/GenBank/DDBJ databases">
        <title>Human intestinal bacterial collection.</title>
        <authorList>
            <person name="Pauvert C."/>
            <person name="Hitch T.C.A."/>
            <person name="Clavel T."/>
        </authorList>
    </citation>
    <scope>NUCLEOTIDE SEQUENCE [LARGE SCALE GENOMIC DNA]</scope>
    <source>
        <strain evidence="5 6">CLA-AA-H95</strain>
    </source>
</reference>
<protein>
    <recommendedName>
        <fullName evidence="3">Pseudouridine synthase</fullName>
        <ecNumber evidence="3">5.4.99.-</ecNumber>
    </recommendedName>
</protein>
<evidence type="ECO:0000256" key="2">
    <source>
        <dbReference type="ARBA" id="ARBA00010876"/>
    </source>
</evidence>
<dbReference type="InterPro" id="IPR020103">
    <property type="entry name" value="PsdUridine_synth_cat_dom_sf"/>
</dbReference>
<comment type="function">
    <text evidence="3">Responsible for synthesis of pseudouridine from uracil.</text>
</comment>
<keyword evidence="3 5" id="KW-0413">Isomerase</keyword>
<dbReference type="GO" id="GO:0016853">
    <property type="term" value="F:isomerase activity"/>
    <property type="evidence" value="ECO:0007669"/>
    <property type="project" value="UniProtKB-KW"/>
</dbReference>